<protein>
    <submittedName>
        <fullName evidence="10">SusC/RagA family TonB-linked outer membrane protein</fullName>
    </submittedName>
</protein>
<feature type="domain" description="TonB-dependent receptor plug" evidence="9">
    <location>
        <begin position="124"/>
        <end position="232"/>
    </location>
</feature>
<evidence type="ECO:0000256" key="3">
    <source>
        <dbReference type="ARBA" id="ARBA00022452"/>
    </source>
</evidence>
<sequence>MKINLRTCGKKSKFYIMTCIMLLCSIGIVHAQQTVTIKGVIKGDGEPLLGASVLVVGTNNGTVSDFDGNYQLTAVSGQKISITYLGFVGKVITMPENNTTLNIVLEKDATQLDEVVVVGYGSQKKKEVTGAVVNIDSEVISKTPTSDVGSALQGQIAGVDVQTSGGSPGSPANIQIRGLGSISPNALGPLYVVDGVPYQGNPNIAPEQIQSIDVLKDGASAAIYGTRASNGVILITTKKGEEGKMKVSFSTYTGIQNITSGTPLMNTTQQLYENQKASEAKGIDSPILRFNSQGLDNNSDFVGDVQNNNAVMSNYNLNVSGGTKYLTLSLNTNYFTQDGVLINSGFNRLSNRITGEYKKGKFKAFATIGFRQDNKETEPWGLYEYAIAQGPYQASLSSLESRGDNAVQIPVQNAIQYSYLSQLLQNENKTKTTATNIAVNLEYEILKGLKYKINLGSNNSNYVNTFYKPQYIVYDLTGNINPGASRPNAFLNENYNWQERQTVENILNYSRSFGKNNFNLLGVISYEKYDYKQVGVGVMYSADANSALQTLGSGSESIAPSSTNNTSTLTGKLVRFQYNYDSKYLFSASVRRDGSSKFSPKNRYGTFPAVSLGWNIDKEDFMSNIKSISGLKLRASWAEVGNQNIGNYAFTPTIETGVNYVFNTGASEELNNGFIQRRYVDPNIKWETTISKNIGLDLGMFKNRLNVNLDLYENDKKDMLLQERLTPSSGTYQPRADGVYDVRVTNAGSMSNKGVELGVQYRDETNYGLKYTLNGTFTKNVNTVTDLNGVDRGYANGRPVLSRGTNVDYTTYLAEGYRAGSFFLVQHDGIIKTQDQLTAYQAIDNSAQLGDMMYKDVNGDNKIDDNDRVYSGSGQAKFNVGFNINLDYRNFDFTAQTYFSYGAKVYNGSKLYAYQAGRHLDLYNMWTPQNPTSDVPTDRQNAFANSIRARSDYFLEDGTYFRIRNLTLGYTVPKTKERAKIEKARVYLTAVNPFTFTKYKGYNPDIGGDGIFTRGVDVGNYPFTRQFMLGLQLDF</sequence>
<evidence type="ECO:0000256" key="1">
    <source>
        <dbReference type="ARBA" id="ARBA00004571"/>
    </source>
</evidence>
<keyword evidence="2 7" id="KW-0813">Transport</keyword>
<dbReference type="EMBL" id="CP014224">
    <property type="protein sequence ID" value="ANW95066.1"/>
    <property type="molecule type" value="Genomic_DNA"/>
</dbReference>
<dbReference type="KEGG" id="wfu:AXE80_01590"/>
<evidence type="ECO:0000256" key="7">
    <source>
        <dbReference type="PROSITE-ProRule" id="PRU01360"/>
    </source>
</evidence>
<reference evidence="10 11" key="1">
    <citation type="submission" date="2016-02" db="EMBL/GenBank/DDBJ databases">
        <authorList>
            <person name="Wen L."/>
            <person name="He K."/>
            <person name="Yang H."/>
        </authorList>
    </citation>
    <scope>NUCLEOTIDE SEQUENCE [LARGE SCALE GENOMIC DNA]</scope>
    <source>
        <strain evidence="10 11">CZ1127</strain>
    </source>
</reference>
<comment type="similarity">
    <text evidence="7">Belongs to the TonB-dependent receptor family.</text>
</comment>
<gene>
    <name evidence="10" type="ORF">AXE80_01590</name>
</gene>
<keyword evidence="8" id="KW-0732">Signal</keyword>
<evidence type="ECO:0000259" key="9">
    <source>
        <dbReference type="Pfam" id="PF07715"/>
    </source>
</evidence>
<evidence type="ECO:0000256" key="2">
    <source>
        <dbReference type="ARBA" id="ARBA00022448"/>
    </source>
</evidence>
<dbReference type="NCBIfam" id="TIGR04057">
    <property type="entry name" value="SusC_RagA_signa"/>
    <property type="match status" value="1"/>
</dbReference>
<evidence type="ECO:0000313" key="11">
    <source>
        <dbReference type="Proteomes" id="UP000092967"/>
    </source>
</evidence>
<dbReference type="InterPro" id="IPR023996">
    <property type="entry name" value="TonB-dep_OMP_SusC/RagA"/>
</dbReference>
<keyword evidence="3 7" id="KW-1134">Transmembrane beta strand</keyword>
<dbReference type="STRING" id="1790137.AXE80_01590"/>
<dbReference type="SUPFAM" id="SSF49464">
    <property type="entry name" value="Carboxypeptidase regulatory domain-like"/>
    <property type="match status" value="1"/>
</dbReference>
<keyword evidence="4 7" id="KW-0812">Transmembrane</keyword>
<dbReference type="NCBIfam" id="TIGR04056">
    <property type="entry name" value="OMP_RagA_SusC"/>
    <property type="match status" value="1"/>
</dbReference>
<keyword evidence="5 7" id="KW-0472">Membrane</keyword>
<dbReference type="InterPro" id="IPR036942">
    <property type="entry name" value="Beta-barrel_TonB_sf"/>
</dbReference>
<dbReference type="Gene3D" id="2.170.130.10">
    <property type="entry name" value="TonB-dependent receptor, plug domain"/>
    <property type="match status" value="1"/>
</dbReference>
<dbReference type="InterPro" id="IPR008969">
    <property type="entry name" value="CarboxyPept-like_regulatory"/>
</dbReference>
<dbReference type="Gene3D" id="2.40.170.20">
    <property type="entry name" value="TonB-dependent receptor, beta-barrel domain"/>
    <property type="match status" value="1"/>
</dbReference>
<comment type="subcellular location">
    <subcellularLocation>
        <location evidence="1 7">Cell outer membrane</location>
        <topology evidence="1 7">Multi-pass membrane protein</topology>
    </subcellularLocation>
</comment>
<dbReference type="GO" id="GO:0009279">
    <property type="term" value="C:cell outer membrane"/>
    <property type="evidence" value="ECO:0007669"/>
    <property type="project" value="UniProtKB-SubCell"/>
</dbReference>
<dbReference type="PROSITE" id="PS52016">
    <property type="entry name" value="TONB_DEPENDENT_REC_3"/>
    <property type="match status" value="1"/>
</dbReference>
<evidence type="ECO:0000256" key="4">
    <source>
        <dbReference type="ARBA" id="ARBA00022692"/>
    </source>
</evidence>
<feature type="chain" id="PRO_5008532395" evidence="8">
    <location>
        <begin position="32"/>
        <end position="1035"/>
    </location>
</feature>
<dbReference type="InterPro" id="IPR039426">
    <property type="entry name" value="TonB-dep_rcpt-like"/>
</dbReference>
<dbReference type="SUPFAM" id="SSF56935">
    <property type="entry name" value="Porins"/>
    <property type="match status" value="1"/>
</dbReference>
<dbReference type="Pfam" id="PF13715">
    <property type="entry name" value="CarbopepD_reg_2"/>
    <property type="match status" value="1"/>
</dbReference>
<evidence type="ECO:0000256" key="8">
    <source>
        <dbReference type="SAM" id="SignalP"/>
    </source>
</evidence>
<dbReference type="InterPro" id="IPR023997">
    <property type="entry name" value="TonB-dep_OMP_SusC/RagA_CS"/>
</dbReference>
<accession>A0A1B1Y2R6</accession>
<evidence type="ECO:0000256" key="6">
    <source>
        <dbReference type="ARBA" id="ARBA00023237"/>
    </source>
</evidence>
<dbReference type="InterPro" id="IPR012910">
    <property type="entry name" value="Plug_dom"/>
</dbReference>
<dbReference type="InterPro" id="IPR037066">
    <property type="entry name" value="Plug_dom_sf"/>
</dbReference>
<feature type="signal peptide" evidence="8">
    <location>
        <begin position="1"/>
        <end position="31"/>
    </location>
</feature>
<organism evidence="10 11">
    <name type="scientific">Wenyingzhuangia fucanilytica</name>
    <dbReference type="NCBI Taxonomy" id="1790137"/>
    <lineage>
        <taxon>Bacteria</taxon>
        <taxon>Pseudomonadati</taxon>
        <taxon>Bacteroidota</taxon>
        <taxon>Flavobacteriia</taxon>
        <taxon>Flavobacteriales</taxon>
        <taxon>Flavobacteriaceae</taxon>
        <taxon>Wenyingzhuangia</taxon>
    </lineage>
</organism>
<name>A0A1B1Y2R6_9FLAO</name>
<proteinExistence type="inferred from homology"/>
<keyword evidence="6 7" id="KW-0998">Cell outer membrane</keyword>
<evidence type="ECO:0000313" key="10">
    <source>
        <dbReference type="EMBL" id="ANW95066.1"/>
    </source>
</evidence>
<dbReference type="Pfam" id="PF07715">
    <property type="entry name" value="Plug"/>
    <property type="match status" value="1"/>
</dbReference>
<dbReference type="AlphaFoldDB" id="A0A1B1Y2R6"/>
<dbReference type="OrthoDB" id="9768177at2"/>
<dbReference type="Proteomes" id="UP000092967">
    <property type="component" value="Chromosome"/>
</dbReference>
<keyword evidence="11" id="KW-1185">Reference proteome</keyword>
<evidence type="ECO:0000256" key="5">
    <source>
        <dbReference type="ARBA" id="ARBA00023136"/>
    </source>
</evidence>